<feature type="compositionally biased region" description="Basic and acidic residues" evidence="4">
    <location>
        <begin position="209"/>
        <end position="220"/>
    </location>
</feature>
<gene>
    <name evidence="6" type="ORF">LECACI_7A000482</name>
</gene>
<feature type="compositionally biased region" description="Low complexity" evidence="4">
    <location>
        <begin position="68"/>
        <end position="80"/>
    </location>
</feature>
<reference evidence="6" key="1">
    <citation type="submission" date="2023-11" db="EMBL/GenBank/DDBJ databases">
        <authorList>
            <person name="Alioto T."/>
            <person name="Alioto T."/>
            <person name="Gomez Garrido J."/>
        </authorList>
    </citation>
    <scope>NUCLEOTIDE SEQUENCE</scope>
</reference>
<dbReference type="InterPro" id="IPR013083">
    <property type="entry name" value="Znf_RING/FYVE/PHD"/>
</dbReference>
<evidence type="ECO:0000256" key="3">
    <source>
        <dbReference type="ARBA" id="ARBA00022833"/>
    </source>
</evidence>
<evidence type="ECO:0000256" key="4">
    <source>
        <dbReference type="SAM" id="MobiDB-lite"/>
    </source>
</evidence>
<dbReference type="SMART" id="SM00249">
    <property type="entry name" value="PHD"/>
    <property type="match status" value="1"/>
</dbReference>
<evidence type="ECO:0000256" key="1">
    <source>
        <dbReference type="ARBA" id="ARBA00022723"/>
    </source>
</evidence>
<evidence type="ECO:0000313" key="7">
    <source>
        <dbReference type="Proteomes" id="UP001296104"/>
    </source>
</evidence>
<keyword evidence="2" id="KW-0863">Zinc-finger</keyword>
<sequence length="270" mass="29628">MPNSPRDPSRDSASEHQDHQAYSNKHSAETSQSIVSPTTPKKTTAVSDADSSPLSSPPSILEEPKAISSSPPAARTSSSDTSHRISAASINTALEEVGYQPPPTAAAPAETFCICLAPADVEIDQEELTRCSNRHCGPGWFHLKCVKLPDHPPITFRWYCAQCIKKGRISGAVSGLVDHRHPQSGLCREWVKKERLREADEKKMAKALEKLESRRAKGEGDEAVENGDETGKKRKRGPERHRAVKKKKGVEKKREAAPRAMRTTRGKKAL</sequence>
<proteinExistence type="predicted"/>
<feature type="compositionally biased region" description="Basic residues" evidence="4">
    <location>
        <begin position="232"/>
        <end position="251"/>
    </location>
</feature>
<evidence type="ECO:0000259" key="5">
    <source>
        <dbReference type="SMART" id="SM00249"/>
    </source>
</evidence>
<evidence type="ECO:0000313" key="6">
    <source>
        <dbReference type="EMBL" id="CAK3774766.1"/>
    </source>
</evidence>
<dbReference type="Gene3D" id="3.30.40.10">
    <property type="entry name" value="Zinc/RING finger domain, C3HC4 (zinc finger)"/>
    <property type="match status" value="1"/>
</dbReference>
<dbReference type="GO" id="GO:0008270">
    <property type="term" value="F:zinc ion binding"/>
    <property type="evidence" value="ECO:0007669"/>
    <property type="project" value="UniProtKB-KW"/>
</dbReference>
<dbReference type="EMBL" id="CAVMBE010000002">
    <property type="protein sequence ID" value="CAK3774766.1"/>
    <property type="molecule type" value="Genomic_DNA"/>
</dbReference>
<dbReference type="AlphaFoldDB" id="A0AAI8W1Q7"/>
<keyword evidence="1" id="KW-0479">Metal-binding</keyword>
<feature type="compositionally biased region" description="Low complexity" evidence="4">
    <location>
        <begin position="51"/>
        <end position="61"/>
    </location>
</feature>
<evidence type="ECO:0000256" key="2">
    <source>
        <dbReference type="ARBA" id="ARBA00022771"/>
    </source>
</evidence>
<organism evidence="6 7">
    <name type="scientific">Lecanosticta acicola</name>
    <dbReference type="NCBI Taxonomy" id="111012"/>
    <lineage>
        <taxon>Eukaryota</taxon>
        <taxon>Fungi</taxon>
        <taxon>Dikarya</taxon>
        <taxon>Ascomycota</taxon>
        <taxon>Pezizomycotina</taxon>
        <taxon>Dothideomycetes</taxon>
        <taxon>Dothideomycetidae</taxon>
        <taxon>Mycosphaerellales</taxon>
        <taxon>Mycosphaerellaceae</taxon>
        <taxon>Lecanosticta</taxon>
    </lineage>
</organism>
<comment type="caution">
    <text evidence="6">The sequence shown here is derived from an EMBL/GenBank/DDBJ whole genome shotgun (WGS) entry which is preliminary data.</text>
</comment>
<dbReference type="SUPFAM" id="SSF57903">
    <property type="entry name" value="FYVE/PHD zinc finger"/>
    <property type="match status" value="1"/>
</dbReference>
<accession>A0AAI8W1Q7</accession>
<feature type="compositionally biased region" description="Basic and acidic residues" evidence="4">
    <location>
        <begin position="7"/>
        <end position="19"/>
    </location>
</feature>
<keyword evidence="3" id="KW-0862">Zinc</keyword>
<dbReference type="Proteomes" id="UP001296104">
    <property type="component" value="Unassembled WGS sequence"/>
</dbReference>
<name>A0AAI8W1Q7_9PEZI</name>
<dbReference type="InterPro" id="IPR001965">
    <property type="entry name" value="Znf_PHD"/>
</dbReference>
<feature type="compositionally biased region" description="Polar residues" evidence="4">
    <location>
        <begin position="20"/>
        <end position="50"/>
    </location>
</feature>
<feature type="region of interest" description="Disordered" evidence="4">
    <location>
        <begin position="209"/>
        <end position="270"/>
    </location>
</feature>
<keyword evidence="7" id="KW-1185">Reference proteome</keyword>
<protein>
    <recommendedName>
        <fullName evidence="5">Zinc finger PHD-type domain-containing protein</fullName>
    </recommendedName>
</protein>
<feature type="domain" description="Zinc finger PHD-type" evidence="5">
    <location>
        <begin position="112"/>
        <end position="164"/>
    </location>
</feature>
<dbReference type="InterPro" id="IPR011011">
    <property type="entry name" value="Znf_FYVE_PHD"/>
</dbReference>
<feature type="region of interest" description="Disordered" evidence="4">
    <location>
        <begin position="1"/>
        <end position="84"/>
    </location>
</feature>